<sequence>MSVRVQFPHETLDALLAAIAVNDVVDEHIALPDHFPGGFSQTQFAECLNLSRQLWQQGPQSSVMAGLARQLIGLRDLPEPERAVLKQIRARYKHMGFAFCLYTPAHKRPFLYEATSTLMGEAQDAFRNASAGRAFLCGVGMSVLATAFFARWRAHMVQRARVGDAWTINAYLHAEIARIPAFLDSPGLTAARFHALRKIISRHVAFFDTLRILYPAEDINRTARFLSAINGLMGKKHDELVRAALSGTLLYHKDIFPLPDTIRTLLEHLCRTCFRSGIGQRNGVL</sequence>
<name>A0ABS3LKV7_9PROT</name>
<comment type="caution">
    <text evidence="1">The sequence shown here is derived from an EMBL/GenBank/DDBJ whole genome shotgun (WGS) entry which is preliminary data.</text>
</comment>
<protein>
    <submittedName>
        <fullName evidence="1">Uncharacterized protein</fullName>
    </submittedName>
</protein>
<keyword evidence="2" id="KW-1185">Reference proteome</keyword>
<evidence type="ECO:0000313" key="1">
    <source>
        <dbReference type="EMBL" id="MBO1327765.1"/>
    </source>
</evidence>
<dbReference type="EMBL" id="JAFVMG010000002">
    <property type="protein sequence ID" value="MBO1327765.1"/>
    <property type="molecule type" value="Genomic_DNA"/>
</dbReference>
<proteinExistence type="predicted"/>
<organism evidence="1 2">
    <name type="scientific">Acetobacter suratthaniensis</name>
    <dbReference type="NCBI Taxonomy" id="1502841"/>
    <lineage>
        <taxon>Bacteria</taxon>
        <taxon>Pseudomonadati</taxon>
        <taxon>Pseudomonadota</taxon>
        <taxon>Alphaproteobacteria</taxon>
        <taxon>Acetobacterales</taxon>
        <taxon>Acetobacteraceae</taxon>
        <taxon>Acetobacter</taxon>
    </lineage>
</organism>
<reference evidence="1 2" key="1">
    <citation type="submission" date="2021-03" db="EMBL/GenBank/DDBJ databases">
        <title>The complete genome sequence of Acetobacter suratthaniensis TBRC 1719.</title>
        <authorList>
            <person name="Charoenyingcharoen P."/>
            <person name="Yukphan P."/>
        </authorList>
    </citation>
    <scope>NUCLEOTIDE SEQUENCE [LARGE SCALE GENOMIC DNA]</scope>
    <source>
        <strain evidence="1 2">TBRC 1719</strain>
    </source>
</reference>
<gene>
    <name evidence="1" type="ORF">J2D75_04650</name>
</gene>
<dbReference type="Proteomes" id="UP000664399">
    <property type="component" value="Unassembled WGS sequence"/>
</dbReference>
<accession>A0ABS3LKV7</accession>
<evidence type="ECO:0000313" key="2">
    <source>
        <dbReference type="Proteomes" id="UP000664399"/>
    </source>
</evidence>
<dbReference type="RefSeq" id="WP_207853299.1">
    <property type="nucleotide sequence ID" value="NZ_JAFVMG010000002.1"/>
</dbReference>